<evidence type="ECO:0000259" key="8">
    <source>
        <dbReference type="Pfam" id="PF11728"/>
    </source>
</evidence>
<evidence type="ECO:0000256" key="5">
    <source>
        <dbReference type="ARBA" id="ARBA00023136"/>
    </source>
</evidence>
<evidence type="ECO:0000256" key="7">
    <source>
        <dbReference type="SAM" id="Phobius"/>
    </source>
</evidence>
<feature type="transmembrane region" description="Helical" evidence="7">
    <location>
        <begin position="122"/>
        <end position="143"/>
    </location>
</feature>
<evidence type="ECO:0000313" key="10">
    <source>
        <dbReference type="Proteomes" id="UP000005286"/>
    </source>
</evidence>
<keyword evidence="10" id="KW-1185">Reference proteome</keyword>
<dbReference type="InterPro" id="IPR052984">
    <property type="entry name" value="UPF0421"/>
</dbReference>
<dbReference type="PANTHER" id="PTHR40064:SF1">
    <property type="entry name" value="MEMBRANE PROTEIN"/>
    <property type="match status" value="1"/>
</dbReference>
<dbReference type="Proteomes" id="UP000005286">
    <property type="component" value="Unassembled WGS sequence"/>
</dbReference>
<keyword evidence="5 7" id="KW-0472">Membrane</keyword>
<comment type="caution">
    <text evidence="9">The sequence shown here is derived from an EMBL/GenBank/DDBJ whole genome shotgun (WGS) entry which is preliminary data.</text>
</comment>
<accession>F0GU25</accession>
<keyword evidence="6" id="KW-0175">Coiled coil</keyword>
<dbReference type="EMBL" id="AEXM01000012">
    <property type="protein sequence ID" value="EGC82574.1"/>
    <property type="molecule type" value="Genomic_DNA"/>
</dbReference>
<dbReference type="Pfam" id="PF11728">
    <property type="entry name" value="ArAE_1_C"/>
    <property type="match status" value="1"/>
</dbReference>
<dbReference type="STRING" id="879305.HMPREF9290_1243"/>
<evidence type="ECO:0000313" key="9">
    <source>
        <dbReference type="EMBL" id="EGC82574.1"/>
    </source>
</evidence>
<dbReference type="Pfam" id="PF06081">
    <property type="entry name" value="ArAE_1"/>
    <property type="match status" value="1"/>
</dbReference>
<dbReference type="AlphaFoldDB" id="F0GU25"/>
<organism evidence="9 10">
    <name type="scientific">Anaerococcus prevotii ACS-065-V-Col13</name>
    <dbReference type="NCBI Taxonomy" id="879305"/>
    <lineage>
        <taxon>Bacteria</taxon>
        <taxon>Bacillati</taxon>
        <taxon>Bacillota</taxon>
        <taxon>Tissierellia</taxon>
        <taxon>Tissierellales</taxon>
        <taxon>Peptoniphilaceae</taxon>
        <taxon>Anaerococcus</taxon>
    </lineage>
</organism>
<proteinExistence type="predicted"/>
<feature type="transmembrane region" description="Helical" evidence="7">
    <location>
        <begin position="25"/>
        <end position="45"/>
    </location>
</feature>
<evidence type="ECO:0000256" key="4">
    <source>
        <dbReference type="ARBA" id="ARBA00022989"/>
    </source>
</evidence>
<dbReference type="PANTHER" id="PTHR40064">
    <property type="entry name" value="MEMBRANE PROTEIN-RELATED"/>
    <property type="match status" value="1"/>
</dbReference>
<evidence type="ECO:0000256" key="1">
    <source>
        <dbReference type="ARBA" id="ARBA00004651"/>
    </source>
</evidence>
<feature type="coiled-coil region" evidence="6">
    <location>
        <begin position="200"/>
        <end position="237"/>
    </location>
</feature>
<feature type="transmembrane region" description="Helical" evidence="7">
    <location>
        <begin position="80"/>
        <end position="101"/>
    </location>
</feature>
<name>F0GU25_9FIRM</name>
<dbReference type="PATRIC" id="fig|879305.3.peg.305"/>
<protein>
    <recommendedName>
        <fullName evidence="8">Putative aromatic acid exporter C-terminal domain-containing protein</fullName>
    </recommendedName>
</protein>
<evidence type="ECO:0000256" key="3">
    <source>
        <dbReference type="ARBA" id="ARBA00022692"/>
    </source>
</evidence>
<keyword evidence="3 7" id="KW-0812">Transmembrane</keyword>
<sequence>MKKTLLSTTIKTAIAATLSLIVAKYLGLEFSSSAGIITILDIFETRQDTLKGGFKRALSATIALILGILVFEIFDYKTWAFGIYLLLFVPISFLLKIELGLGPSSVIVTHLLSYGTINSQIIINELGLVLIGTGFAMLTNLYAPESQVELIDWIEDIDGDIKDILNFYGNTLVKHLDVEIYEGKIKKLEYDIDKALDLAIIEKDNRIENSKNLLIELNQREREMDLLKEMYDDLKEIPVEYADGKLISDIIIDTSNNLTEDGDMVTVKNRIEFLKEHFNMMELPETHEDFLIRSAIFQVFRSLNQFIDIRRNINLEVFESLTENKGDY</sequence>
<feature type="domain" description="Putative aromatic acid exporter C-terminal" evidence="8">
    <location>
        <begin position="151"/>
        <end position="310"/>
    </location>
</feature>
<dbReference type="GO" id="GO:0005886">
    <property type="term" value="C:plasma membrane"/>
    <property type="evidence" value="ECO:0007669"/>
    <property type="project" value="UniProtKB-SubCell"/>
</dbReference>
<dbReference type="eggNOG" id="COG4129">
    <property type="taxonomic scope" value="Bacteria"/>
</dbReference>
<dbReference type="InterPro" id="IPR010343">
    <property type="entry name" value="ArAE_1"/>
</dbReference>
<dbReference type="InterPro" id="IPR038323">
    <property type="entry name" value="ArAE_1_C_sf"/>
</dbReference>
<keyword evidence="4 7" id="KW-1133">Transmembrane helix</keyword>
<evidence type="ECO:0000256" key="6">
    <source>
        <dbReference type="SAM" id="Coils"/>
    </source>
</evidence>
<reference evidence="9 10" key="1">
    <citation type="submission" date="2011-01" db="EMBL/GenBank/DDBJ databases">
        <authorList>
            <person name="Durkin A.S."/>
            <person name="Madupu R."/>
            <person name="Torralba M."/>
            <person name="Gillis M."/>
            <person name="Methe B."/>
            <person name="Sutton G."/>
            <person name="Nelson K.E."/>
        </authorList>
    </citation>
    <scope>NUCLEOTIDE SEQUENCE [LARGE SCALE GENOMIC DNA]</scope>
    <source>
        <strain evidence="9 10">ACS-065-V-Col13</strain>
    </source>
</reference>
<comment type="subcellular location">
    <subcellularLocation>
        <location evidence="1">Cell membrane</location>
        <topology evidence="1">Multi-pass membrane protein</topology>
    </subcellularLocation>
</comment>
<feature type="transmembrane region" description="Helical" evidence="7">
    <location>
        <begin position="57"/>
        <end position="74"/>
    </location>
</feature>
<dbReference type="RefSeq" id="WP_004834481.1">
    <property type="nucleotide sequence ID" value="NZ_AEXM01000012.1"/>
</dbReference>
<keyword evidence="2" id="KW-1003">Cell membrane</keyword>
<dbReference type="Gene3D" id="1.20.120.940">
    <property type="entry name" value="Putative aromatic acid exporter, C-terminal domain"/>
    <property type="match status" value="1"/>
</dbReference>
<evidence type="ECO:0000256" key="2">
    <source>
        <dbReference type="ARBA" id="ARBA00022475"/>
    </source>
</evidence>
<gene>
    <name evidence="9" type="ORF">HMPREF9290_1243</name>
</gene>
<dbReference type="InterPro" id="IPR021062">
    <property type="entry name" value="ArAE_1_C"/>
</dbReference>